<dbReference type="InterPro" id="IPR036869">
    <property type="entry name" value="J_dom_sf"/>
</dbReference>
<keyword evidence="1" id="KW-0143">Chaperone</keyword>
<dbReference type="InterPro" id="IPR024586">
    <property type="entry name" value="DnaJ-like_C11_C"/>
</dbReference>
<dbReference type="PRINTS" id="PR00625">
    <property type="entry name" value="JDOMAIN"/>
</dbReference>
<dbReference type="GO" id="GO:0042407">
    <property type="term" value="P:cristae formation"/>
    <property type="evidence" value="ECO:0007669"/>
    <property type="project" value="TreeGrafter"/>
</dbReference>
<evidence type="ECO:0000313" key="5">
    <source>
        <dbReference type="Proteomes" id="UP000749559"/>
    </source>
</evidence>
<name>A0A8S4N428_OWEFU</name>
<dbReference type="InterPro" id="IPR001623">
    <property type="entry name" value="DnaJ_domain"/>
</dbReference>
<evidence type="ECO:0000256" key="2">
    <source>
        <dbReference type="SAM" id="Coils"/>
    </source>
</evidence>
<sequence>MAAASERNGEVEYENLYAVLGIDDKASIDDVERAYKKYSRLYHPDKHLDPKSKKSAETLFNKVSEARDILADPQKKYVYDTLGRQAVDEMESWVVPRNKRPEEMYQEYERMKKEEEERRLQQKTNPKGSINVGIDATDLFDRYDEQFFSGLPTIEISQMSISQSIEAPLTLTDTATLGGTLSASNGVGAGNVSASFRRMTSHNGWGEVEVAAGNGASFSMRGFRTLWSRGYGTMAGTFQFTPHGIRPGLTTVLAQQLDKNIHGRLTWNVGLMSSMNTTVTWDNQVHHLAVIMQLGIPTCYVALNYFRRFQEEEAKLRLSLKAGTFGALLEYGVEKKISQFSILGATIIVGSPVGVTLKIKLNRGNQVYLFPIHLSEQIIPSALFYGSVIPVLTYFAVKQLLVKPFLKEQKDKELKEQKQENRERLQKKKEEAREAILLMKNKIESIKQAEKLLGLIILAAKYGKIYTSEESRHLNEECCIDVTDPLYVLIDNHKLIVPGGVSKSGLEGFFDPCYGEEKQLYVKYMFREQIHEVIVGDKEKLRIPLAAHLLDQSNIPNNTDNAR</sequence>
<keyword evidence="2" id="KW-0175">Coiled coil</keyword>
<protein>
    <recommendedName>
        <fullName evidence="3">J domain-containing protein</fullName>
    </recommendedName>
</protein>
<dbReference type="SMART" id="SM00271">
    <property type="entry name" value="DnaJ"/>
    <property type="match status" value="1"/>
</dbReference>
<dbReference type="AlphaFoldDB" id="A0A8S4N428"/>
<dbReference type="InterPro" id="IPR052243">
    <property type="entry name" value="Mito_inner_membrane_organizer"/>
</dbReference>
<comment type="caution">
    <text evidence="4">The sequence shown here is derived from an EMBL/GenBank/DDBJ whole genome shotgun (WGS) entry which is preliminary data.</text>
</comment>
<dbReference type="CDD" id="cd06257">
    <property type="entry name" value="DnaJ"/>
    <property type="match status" value="1"/>
</dbReference>
<reference evidence="4" key="1">
    <citation type="submission" date="2022-03" db="EMBL/GenBank/DDBJ databases">
        <authorList>
            <person name="Martin C."/>
        </authorList>
    </citation>
    <scope>NUCLEOTIDE SEQUENCE</scope>
</reference>
<feature type="domain" description="J" evidence="3">
    <location>
        <begin position="15"/>
        <end position="83"/>
    </location>
</feature>
<dbReference type="GO" id="GO:0005739">
    <property type="term" value="C:mitochondrion"/>
    <property type="evidence" value="ECO:0007669"/>
    <property type="project" value="GOC"/>
</dbReference>
<dbReference type="Pfam" id="PF22774">
    <property type="entry name" value="DNAJC11_beta-barrel"/>
    <property type="match status" value="1"/>
</dbReference>
<proteinExistence type="predicted"/>
<accession>A0A8S4N428</accession>
<gene>
    <name evidence="4" type="ORF">OFUS_LOCUS2826</name>
</gene>
<dbReference type="InterPro" id="IPR055225">
    <property type="entry name" value="DNAJC11-like_beta-barrel"/>
</dbReference>
<evidence type="ECO:0000256" key="1">
    <source>
        <dbReference type="ARBA" id="ARBA00023186"/>
    </source>
</evidence>
<dbReference type="EMBL" id="CAIIXF020000001">
    <property type="protein sequence ID" value="CAH1775530.1"/>
    <property type="molecule type" value="Genomic_DNA"/>
</dbReference>
<keyword evidence="5" id="KW-1185">Reference proteome</keyword>
<dbReference type="Gene3D" id="1.10.287.110">
    <property type="entry name" value="DnaJ domain"/>
    <property type="match status" value="1"/>
</dbReference>
<evidence type="ECO:0000259" key="3">
    <source>
        <dbReference type="PROSITE" id="PS50076"/>
    </source>
</evidence>
<dbReference type="Pfam" id="PF11875">
    <property type="entry name" value="DnaJ-like_C11_C"/>
    <property type="match status" value="1"/>
</dbReference>
<feature type="coiled-coil region" evidence="2">
    <location>
        <begin position="407"/>
        <end position="449"/>
    </location>
</feature>
<dbReference type="PANTHER" id="PTHR44157:SF1">
    <property type="entry name" value="DNAJ HOMOLOG SUBFAMILY C MEMBER 11"/>
    <property type="match status" value="1"/>
</dbReference>
<dbReference type="PROSITE" id="PS50076">
    <property type="entry name" value="DNAJ_2"/>
    <property type="match status" value="1"/>
</dbReference>
<dbReference type="Proteomes" id="UP000749559">
    <property type="component" value="Unassembled WGS sequence"/>
</dbReference>
<dbReference type="SUPFAM" id="SSF46565">
    <property type="entry name" value="Chaperone J-domain"/>
    <property type="match status" value="1"/>
</dbReference>
<evidence type="ECO:0000313" key="4">
    <source>
        <dbReference type="EMBL" id="CAH1775530.1"/>
    </source>
</evidence>
<organism evidence="4 5">
    <name type="scientific">Owenia fusiformis</name>
    <name type="common">Polychaete worm</name>
    <dbReference type="NCBI Taxonomy" id="6347"/>
    <lineage>
        <taxon>Eukaryota</taxon>
        <taxon>Metazoa</taxon>
        <taxon>Spiralia</taxon>
        <taxon>Lophotrochozoa</taxon>
        <taxon>Annelida</taxon>
        <taxon>Polychaeta</taxon>
        <taxon>Sedentaria</taxon>
        <taxon>Canalipalpata</taxon>
        <taxon>Sabellida</taxon>
        <taxon>Oweniida</taxon>
        <taxon>Oweniidae</taxon>
        <taxon>Owenia</taxon>
    </lineage>
</organism>
<dbReference type="Pfam" id="PF00226">
    <property type="entry name" value="DnaJ"/>
    <property type="match status" value="1"/>
</dbReference>
<dbReference type="OrthoDB" id="18010at2759"/>
<dbReference type="PANTHER" id="PTHR44157">
    <property type="entry name" value="DNAJ HOMOLOG SUBFAMILY C MEMBER 11"/>
    <property type="match status" value="1"/>
</dbReference>